<evidence type="ECO:0000313" key="6">
    <source>
        <dbReference type="Proteomes" id="UP000615755"/>
    </source>
</evidence>
<evidence type="ECO:0000256" key="3">
    <source>
        <dbReference type="ARBA" id="ARBA00022839"/>
    </source>
</evidence>
<evidence type="ECO:0000313" key="5">
    <source>
        <dbReference type="EMBL" id="MBE0369415.1"/>
    </source>
</evidence>
<evidence type="ECO:0000259" key="4">
    <source>
        <dbReference type="SMART" id="SM00479"/>
    </source>
</evidence>
<dbReference type="InterPro" id="IPR012337">
    <property type="entry name" value="RNaseH-like_sf"/>
</dbReference>
<sequence>MGLYPWLLRYLREYKLKQSYFDQQKYVIIDLELTGLIPGEHEIVSAAWLNMRASKIDLCTAGYMLNKEVQDLSQSTIYHGIDDDALLEGSSLRGLIASLATAINGHVLVCHNAVLDWGFIQRVASVYQYRITPKAIIDTMKIEKRRLLAQGRPLTQDSLTLSACRARYGLPEYKQHDALCDALATAELLLAQYSAISMGRREKLSIII</sequence>
<gene>
    <name evidence="5" type="primary">dnaQ</name>
    <name evidence="5" type="ORF">PAUR_a3908</name>
</gene>
<dbReference type="SMART" id="SM00479">
    <property type="entry name" value="EXOIII"/>
    <property type="match status" value="1"/>
</dbReference>
<keyword evidence="6" id="KW-1185">Reference proteome</keyword>
<dbReference type="InterPro" id="IPR036397">
    <property type="entry name" value="RNaseH_sf"/>
</dbReference>
<dbReference type="Gene3D" id="3.30.420.10">
    <property type="entry name" value="Ribonuclease H-like superfamily/Ribonuclease H"/>
    <property type="match status" value="1"/>
</dbReference>
<evidence type="ECO:0000256" key="2">
    <source>
        <dbReference type="ARBA" id="ARBA00022801"/>
    </source>
</evidence>
<accession>A0ABR9EEL1</accession>
<dbReference type="SUPFAM" id="SSF53098">
    <property type="entry name" value="Ribonuclease H-like"/>
    <property type="match status" value="1"/>
</dbReference>
<keyword evidence="1" id="KW-0540">Nuclease</keyword>
<dbReference type="Proteomes" id="UP000615755">
    <property type="component" value="Unassembled WGS sequence"/>
</dbReference>
<dbReference type="EMBL" id="AQGV01000013">
    <property type="protein sequence ID" value="MBE0369415.1"/>
    <property type="molecule type" value="Genomic_DNA"/>
</dbReference>
<reference evidence="5 6" key="1">
    <citation type="submission" date="2015-03" db="EMBL/GenBank/DDBJ databases">
        <title>Genome sequence of Pseudoalteromonas aurantia.</title>
        <authorList>
            <person name="Xie B.-B."/>
            <person name="Rong J.-C."/>
            <person name="Qin Q.-L."/>
            <person name="Zhang Y.-Z."/>
        </authorList>
    </citation>
    <scope>NUCLEOTIDE SEQUENCE [LARGE SCALE GENOMIC DNA]</scope>
    <source>
        <strain evidence="5 6">208</strain>
    </source>
</reference>
<dbReference type="RefSeq" id="WP_192508965.1">
    <property type="nucleotide sequence ID" value="NZ_AQGV01000013.1"/>
</dbReference>
<feature type="domain" description="Exonuclease" evidence="4">
    <location>
        <begin position="25"/>
        <end position="198"/>
    </location>
</feature>
<dbReference type="PANTHER" id="PTHR30231:SF4">
    <property type="entry name" value="PROTEIN NEN2"/>
    <property type="match status" value="1"/>
</dbReference>
<keyword evidence="3" id="KW-0269">Exonuclease</keyword>
<organism evidence="5 6">
    <name type="scientific">Pseudoalteromonas aurantia 208</name>
    <dbReference type="NCBI Taxonomy" id="1314867"/>
    <lineage>
        <taxon>Bacteria</taxon>
        <taxon>Pseudomonadati</taxon>
        <taxon>Pseudomonadota</taxon>
        <taxon>Gammaproteobacteria</taxon>
        <taxon>Alteromonadales</taxon>
        <taxon>Pseudoalteromonadaceae</taxon>
        <taxon>Pseudoalteromonas</taxon>
    </lineage>
</organism>
<dbReference type="InterPro" id="IPR013520">
    <property type="entry name" value="Ribonucl_H"/>
</dbReference>
<dbReference type="CDD" id="cd06127">
    <property type="entry name" value="DEDDh"/>
    <property type="match status" value="1"/>
</dbReference>
<evidence type="ECO:0000256" key="1">
    <source>
        <dbReference type="ARBA" id="ARBA00022722"/>
    </source>
</evidence>
<keyword evidence="2" id="KW-0378">Hydrolase</keyword>
<dbReference type="Pfam" id="PF00929">
    <property type="entry name" value="RNase_T"/>
    <property type="match status" value="1"/>
</dbReference>
<dbReference type="PANTHER" id="PTHR30231">
    <property type="entry name" value="DNA POLYMERASE III SUBUNIT EPSILON"/>
    <property type="match status" value="1"/>
</dbReference>
<comment type="caution">
    <text evidence="5">The sequence shown here is derived from an EMBL/GenBank/DDBJ whole genome shotgun (WGS) entry which is preliminary data.</text>
</comment>
<protein>
    <submittedName>
        <fullName evidence="5">DNA polymerase III subunit epsilon</fullName>
    </submittedName>
</protein>
<proteinExistence type="predicted"/>
<name>A0ABR9EEL1_9GAMM</name>